<dbReference type="Proteomes" id="UP000186698">
    <property type="component" value="Chromosome 1L"/>
</dbReference>
<feature type="domain" description="RRM" evidence="11">
    <location>
        <begin position="178"/>
        <end position="258"/>
    </location>
</feature>
<evidence type="ECO:0000256" key="5">
    <source>
        <dbReference type="ARBA" id="ARBA00022664"/>
    </source>
</evidence>
<protein>
    <submittedName>
        <fullName evidence="13">CUGBP, Elav-like family member 4 L homeolog isoform X10</fullName>
    </submittedName>
</protein>
<dbReference type="InterPro" id="IPR035979">
    <property type="entry name" value="RBD_domain_sf"/>
</dbReference>
<evidence type="ECO:0000256" key="4">
    <source>
        <dbReference type="ARBA" id="ARBA00022490"/>
    </source>
</evidence>
<dbReference type="CDD" id="cd12632">
    <property type="entry name" value="RRM1_CELF3_4_5_6"/>
    <property type="match status" value="1"/>
</dbReference>
<dbReference type="PANTHER" id="PTHR24012">
    <property type="entry name" value="RNA BINDING PROTEIN"/>
    <property type="match status" value="1"/>
</dbReference>
<evidence type="ECO:0000256" key="8">
    <source>
        <dbReference type="ARBA" id="ARBA00023242"/>
    </source>
</evidence>
<dbReference type="GeneID" id="100190784"/>
<dbReference type="SMART" id="SM00360">
    <property type="entry name" value="RRM"/>
    <property type="match status" value="3"/>
</dbReference>
<feature type="compositionally biased region" description="Polar residues" evidence="10">
    <location>
        <begin position="51"/>
        <end position="67"/>
    </location>
</feature>
<evidence type="ECO:0000256" key="2">
    <source>
        <dbReference type="ARBA" id="ARBA00004496"/>
    </source>
</evidence>
<accession>A0A8J1MB18</accession>
<dbReference type="PROSITE" id="PS50102">
    <property type="entry name" value="RRM"/>
    <property type="match status" value="3"/>
</dbReference>
<dbReference type="GO" id="GO:0005634">
    <property type="term" value="C:nucleus"/>
    <property type="evidence" value="ECO:0007669"/>
    <property type="project" value="UniProtKB-SubCell"/>
</dbReference>
<keyword evidence="12" id="KW-1185">Reference proteome</keyword>
<dbReference type="GO" id="GO:0006397">
    <property type="term" value="P:mRNA processing"/>
    <property type="evidence" value="ECO:0007669"/>
    <property type="project" value="UniProtKB-KW"/>
</dbReference>
<sequence length="510" mass="55100">MYKEREREGRECEGERVVNRERAAEGTHTALQRDQAASSMYIKMATLANGQPDNSSLTVSNPSSNGHMNGLNHHSPGGAASTIPMKDHDAIKLFIGQIPRNLDEKDLKPLFEEFGKIYELTVLKDRFTGMHKGCAFLTYCERESALKAQSALHEQKTLPGMNRPIQVKPADSESRGDRKLFVGMLNKQQSEDDVRRLFEAFGNIEECTILRGPDGNSKGCAFVKYSSHAEAQAAINALHGSQTMPGASSSLVVKFADTDKERTMRRMQQMAGQMGMFNPMAIQFGAYGAYAQALMQQQAAIMASVAQGGYLNPMAAFAAAQMQQMAALNMNGLAAAPMTPTSGGSTPPGITAPAVPSIPSPIGVNGFTGIPAQANGQPAAEAVFANGIHPYPAQSPTAADPLQQAYAGVQQYAAAYPAAYGQISQAFPQPPPMIPQQQREGPEGCNLFIYHLPQEFGDAELMQMFLPFGFVSFDNPASAQAAIQAMNGFQIGMKRLKVQLKRPKDANRPY</sequence>
<keyword evidence="7 9" id="KW-0694">RNA-binding</keyword>
<name>A0A8J1MB18_XENLA</name>
<proteinExistence type="inferred from homology"/>
<feature type="region of interest" description="Disordered" evidence="10">
    <location>
        <begin position="51"/>
        <end position="83"/>
    </location>
</feature>
<dbReference type="GO" id="GO:0003723">
    <property type="term" value="F:RNA binding"/>
    <property type="evidence" value="ECO:0007669"/>
    <property type="project" value="UniProtKB-UniRule"/>
</dbReference>
<dbReference type="InterPro" id="IPR034648">
    <property type="entry name" value="CELF3/4/5/6_RRM1"/>
</dbReference>
<evidence type="ECO:0000256" key="9">
    <source>
        <dbReference type="PROSITE-ProRule" id="PRU00176"/>
    </source>
</evidence>
<evidence type="ECO:0000256" key="3">
    <source>
        <dbReference type="ARBA" id="ARBA00009621"/>
    </source>
</evidence>
<keyword evidence="6" id="KW-0677">Repeat</keyword>
<evidence type="ECO:0000256" key="6">
    <source>
        <dbReference type="ARBA" id="ARBA00022737"/>
    </source>
</evidence>
<dbReference type="InterPro" id="IPR012677">
    <property type="entry name" value="Nucleotide-bd_a/b_plait_sf"/>
</dbReference>
<evidence type="ECO:0000256" key="7">
    <source>
        <dbReference type="ARBA" id="ARBA00022884"/>
    </source>
</evidence>
<dbReference type="CTD" id="100190784"/>
<comment type="similarity">
    <text evidence="3">Belongs to the CELF/BRUNOL family.</text>
</comment>
<dbReference type="Pfam" id="PF00076">
    <property type="entry name" value="RRM_1"/>
    <property type="match status" value="3"/>
</dbReference>
<comment type="subcellular location">
    <subcellularLocation>
        <location evidence="2">Cytoplasm</location>
    </subcellularLocation>
    <subcellularLocation>
        <location evidence="1">Nucleus</location>
    </subcellularLocation>
</comment>
<dbReference type="CDD" id="cd12635">
    <property type="entry name" value="RRM2_CELF3_4_5_6"/>
    <property type="match status" value="1"/>
</dbReference>
<keyword evidence="5" id="KW-0507">mRNA processing</keyword>
<dbReference type="RefSeq" id="XP_041438904.1">
    <property type="nucleotide sequence ID" value="XM_041582970.1"/>
</dbReference>
<evidence type="ECO:0000313" key="13">
    <source>
        <dbReference type="RefSeq" id="XP_041438904.1"/>
    </source>
</evidence>
<organism evidence="12 13">
    <name type="scientific">Xenopus laevis</name>
    <name type="common">African clawed frog</name>
    <dbReference type="NCBI Taxonomy" id="8355"/>
    <lineage>
        <taxon>Eukaryota</taxon>
        <taxon>Metazoa</taxon>
        <taxon>Chordata</taxon>
        <taxon>Craniata</taxon>
        <taxon>Vertebrata</taxon>
        <taxon>Euteleostomi</taxon>
        <taxon>Amphibia</taxon>
        <taxon>Batrachia</taxon>
        <taxon>Anura</taxon>
        <taxon>Pipoidea</taxon>
        <taxon>Pipidae</taxon>
        <taxon>Xenopodinae</taxon>
        <taxon>Xenopus</taxon>
        <taxon>Xenopus</taxon>
    </lineage>
</organism>
<dbReference type="FunFam" id="3.30.70.330:FF:000010">
    <property type="entry name" value="CUGBP Elav-like family member 4 isoform 3"/>
    <property type="match status" value="1"/>
</dbReference>
<dbReference type="GO" id="GO:0005737">
    <property type="term" value="C:cytoplasm"/>
    <property type="evidence" value="ECO:0007669"/>
    <property type="project" value="UniProtKB-SubCell"/>
</dbReference>
<dbReference type="SUPFAM" id="SSF54928">
    <property type="entry name" value="RNA-binding domain, RBD"/>
    <property type="match status" value="2"/>
</dbReference>
<keyword evidence="4" id="KW-0963">Cytoplasm</keyword>
<reference evidence="13" key="1">
    <citation type="submission" date="2025-08" db="UniProtKB">
        <authorList>
            <consortium name="RefSeq"/>
        </authorList>
    </citation>
    <scope>IDENTIFICATION</scope>
    <source>
        <strain evidence="13">J_2021</strain>
        <tissue evidence="13">Erythrocytes</tissue>
    </source>
</reference>
<dbReference type="InterPro" id="IPR000504">
    <property type="entry name" value="RRM_dom"/>
</dbReference>
<feature type="domain" description="RRM" evidence="11">
    <location>
        <begin position="91"/>
        <end position="172"/>
    </location>
</feature>
<gene>
    <name evidence="13" type="primary">celf4.L</name>
    <name evidence="13" type="synonym">brunol-4</name>
    <name evidence="13" type="synonym">brunol4</name>
    <name evidence="13" type="synonym">celf4</name>
</gene>
<evidence type="ECO:0000259" key="11">
    <source>
        <dbReference type="PROSITE" id="PS50102"/>
    </source>
</evidence>
<dbReference type="FunFam" id="3.30.70.330:FF:000007">
    <property type="entry name" value="CUGBP Elav-like family member 4 isoform 3"/>
    <property type="match status" value="1"/>
</dbReference>
<evidence type="ECO:0000256" key="10">
    <source>
        <dbReference type="SAM" id="MobiDB-lite"/>
    </source>
</evidence>
<dbReference type="Gene3D" id="3.30.70.330">
    <property type="match status" value="3"/>
</dbReference>
<evidence type="ECO:0000256" key="1">
    <source>
        <dbReference type="ARBA" id="ARBA00004123"/>
    </source>
</evidence>
<dbReference type="AlphaFoldDB" id="A0A8J1MB18"/>
<evidence type="ECO:0000313" key="12">
    <source>
        <dbReference type="Proteomes" id="UP000186698"/>
    </source>
</evidence>
<keyword evidence="8" id="KW-0539">Nucleus</keyword>
<feature type="domain" description="RRM" evidence="11">
    <location>
        <begin position="446"/>
        <end position="503"/>
    </location>
</feature>